<protein>
    <submittedName>
        <fullName evidence="7">Vacuolar ATPase assembly integral membrane VMA21</fullName>
    </submittedName>
</protein>
<keyword evidence="5 6" id="KW-0968">Cytoplasmic vesicle</keyword>
<organism evidence="7 8">
    <name type="scientific">Lasallia pustulata</name>
    <dbReference type="NCBI Taxonomy" id="136370"/>
    <lineage>
        <taxon>Eukaryota</taxon>
        <taxon>Fungi</taxon>
        <taxon>Dikarya</taxon>
        <taxon>Ascomycota</taxon>
        <taxon>Pezizomycotina</taxon>
        <taxon>Lecanoromycetes</taxon>
        <taxon>OSLEUM clade</taxon>
        <taxon>Umbilicariomycetidae</taxon>
        <taxon>Umbilicariales</taxon>
        <taxon>Umbilicariaceae</taxon>
        <taxon>Lasallia</taxon>
    </lineage>
</organism>
<comment type="caution">
    <text evidence="7">The sequence shown here is derived from an EMBL/GenBank/DDBJ whole genome shotgun (WGS) entry which is preliminary data.</text>
</comment>
<dbReference type="AlphaFoldDB" id="A0A5M8Q148"/>
<dbReference type="Proteomes" id="UP000324767">
    <property type="component" value="Unassembled WGS sequence"/>
</dbReference>
<evidence type="ECO:0000313" key="7">
    <source>
        <dbReference type="EMBL" id="KAA6415432.1"/>
    </source>
</evidence>
<evidence type="ECO:0000256" key="1">
    <source>
        <dbReference type="ARBA" id="ARBA00022692"/>
    </source>
</evidence>
<gene>
    <name evidence="7" type="ORF">FRX48_00147</name>
</gene>
<dbReference type="Pfam" id="PF09446">
    <property type="entry name" value="VMA21"/>
    <property type="match status" value="1"/>
</dbReference>
<reference evidence="7 8" key="1">
    <citation type="submission" date="2019-09" db="EMBL/GenBank/DDBJ databases">
        <title>The hologenome of the rock-dwelling lichen Lasallia pustulata.</title>
        <authorList>
            <person name="Greshake Tzovaras B."/>
            <person name="Segers F."/>
            <person name="Bicker A."/>
            <person name="Dal Grande F."/>
            <person name="Otte J."/>
            <person name="Hankeln T."/>
            <person name="Schmitt I."/>
            <person name="Ebersberger I."/>
        </authorList>
    </citation>
    <scope>NUCLEOTIDE SEQUENCE [LARGE SCALE GENOMIC DNA]</scope>
    <source>
        <strain evidence="7">A1-1</strain>
    </source>
</reference>
<dbReference type="InterPro" id="IPR019013">
    <property type="entry name" value="Vma21"/>
</dbReference>
<evidence type="ECO:0000256" key="6">
    <source>
        <dbReference type="HAMAP-Rule" id="MF_03058"/>
    </source>
</evidence>
<accession>A0A5M8Q148</accession>
<comment type="subcellular location">
    <subcellularLocation>
        <location evidence="6">Endoplasmic reticulum membrane</location>
        <topology evidence="6">Multi-pass membrane protein</topology>
    </subcellularLocation>
    <subcellularLocation>
        <location evidence="6">Endoplasmic reticulum-Golgi intermediate compartment membrane</location>
        <topology evidence="6">Multi-pass membrane protein</topology>
    </subcellularLocation>
    <subcellularLocation>
        <location evidence="6">Cytoplasmic vesicle</location>
        <location evidence="6">COPII-coated vesicle membrane</location>
        <topology evidence="6">Multi-pass membrane protein</topology>
    </subcellularLocation>
</comment>
<dbReference type="GO" id="GO:0005789">
    <property type="term" value="C:endoplasmic reticulum membrane"/>
    <property type="evidence" value="ECO:0007669"/>
    <property type="project" value="UniProtKB-SubCell"/>
</dbReference>
<feature type="transmembrane region" description="Helical" evidence="6">
    <location>
        <begin position="44"/>
        <end position="67"/>
    </location>
</feature>
<dbReference type="HAMAP" id="MF_03058">
    <property type="entry name" value="VMA21"/>
    <property type="match status" value="1"/>
</dbReference>
<keyword evidence="3 6" id="KW-1133">Transmembrane helix</keyword>
<dbReference type="EMBL" id="VXIT01000001">
    <property type="protein sequence ID" value="KAA6415432.1"/>
    <property type="molecule type" value="Genomic_DNA"/>
</dbReference>
<evidence type="ECO:0000256" key="2">
    <source>
        <dbReference type="ARBA" id="ARBA00022824"/>
    </source>
</evidence>
<feature type="transmembrane region" description="Helical" evidence="6">
    <location>
        <begin position="73"/>
        <end position="92"/>
    </location>
</feature>
<dbReference type="PANTHER" id="PTHR31792:SF3">
    <property type="entry name" value="VACUOLAR ATPASE ASSEMBLY INTEGRAL MEMBRANE PROTEIN VMA21"/>
    <property type="match status" value="1"/>
</dbReference>
<comment type="similarity">
    <text evidence="6">Belongs to the VMA21 family.</text>
</comment>
<keyword evidence="1 6" id="KW-0812">Transmembrane</keyword>
<proteinExistence type="inferred from homology"/>
<evidence type="ECO:0000313" key="8">
    <source>
        <dbReference type="Proteomes" id="UP000324767"/>
    </source>
</evidence>
<evidence type="ECO:0000256" key="5">
    <source>
        <dbReference type="ARBA" id="ARBA00023329"/>
    </source>
</evidence>
<dbReference type="GO" id="GO:0070072">
    <property type="term" value="P:vacuolar proton-transporting V-type ATPase complex assembly"/>
    <property type="evidence" value="ECO:0007669"/>
    <property type="project" value="UniProtKB-UniRule"/>
</dbReference>
<dbReference type="PANTHER" id="PTHR31792">
    <property type="entry name" value="VACUOLAR ATPASE ASSEMBLY INTEGRAL MEMBRANE PROTEIN VMA21"/>
    <property type="match status" value="1"/>
</dbReference>
<name>A0A5M8Q148_9LECA</name>
<dbReference type="GO" id="GO:0033116">
    <property type="term" value="C:endoplasmic reticulum-Golgi intermediate compartment membrane"/>
    <property type="evidence" value="ECO:0007669"/>
    <property type="project" value="UniProtKB-SubCell"/>
</dbReference>
<dbReference type="OrthoDB" id="160405at2759"/>
<sequence length="112" mass="12086">MTSRRIIASERNVLQKDGRDEFRPDASKKSDITPAVPAAVIYKLLGFTAAMVAGPIGTYFLTLNWVFRGNSTFAGATAAIMANVVLVAYVVVAMKEDQSEKMAADEKAKKGD</sequence>
<keyword evidence="4 6" id="KW-0472">Membrane</keyword>
<evidence type="ECO:0000256" key="4">
    <source>
        <dbReference type="ARBA" id="ARBA00023136"/>
    </source>
</evidence>
<comment type="function">
    <text evidence="6">Required for the assembly of the V0 complex of the vacuolar ATPase (V-ATPase) in the endoplasmic reticulum.</text>
</comment>
<evidence type="ECO:0000256" key="3">
    <source>
        <dbReference type="ARBA" id="ARBA00022989"/>
    </source>
</evidence>
<keyword evidence="2 6" id="KW-0256">Endoplasmic reticulum</keyword>
<dbReference type="GO" id="GO:0012507">
    <property type="term" value="C:ER to Golgi transport vesicle membrane"/>
    <property type="evidence" value="ECO:0007669"/>
    <property type="project" value="UniProtKB-SubCell"/>
</dbReference>
<feature type="short sequence motif" description="Prevents secretion from ER" evidence="6">
    <location>
        <begin position="109"/>
        <end position="112"/>
    </location>
</feature>